<sequence>MWVKKSLSKEEDETRKKNFEPIVVEAEIVRNTADSAEGVIPTMVMDKRNSVVSLRWLGIFHFKWLFLTLALWLLVVLCEVLLRGTIVDADGFQLVKCIRKSKSGNQGSNSGQC</sequence>
<evidence type="ECO:0000313" key="2">
    <source>
        <dbReference type="EMBL" id="CAL1378781.1"/>
    </source>
</evidence>
<keyword evidence="3" id="KW-1185">Reference proteome</keyword>
<proteinExistence type="predicted"/>
<dbReference type="EMBL" id="OZ034816">
    <property type="protein sequence ID" value="CAL1378781.1"/>
    <property type="molecule type" value="Genomic_DNA"/>
</dbReference>
<evidence type="ECO:0000256" key="1">
    <source>
        <dbReference type="SAM" id="Phobius"/>
    </source>
</evidence>
<keyword evidence="1" id="KW-0812">Transmembrane</keyword>
<keyword evidence="1" id="KW-0472">Membrane</keyword>
<gene>
    <name evidence="2" type="ORF">LTRI10_LOCUS20340</name>
</gene>
<reference evidence="2 3" key="1">
    <citation type="submission" date="2024-04" db="EMBL/GenBank/DDBJ databases">
        <authorList>
            <person name="Fracassetti M."/>
        </authorList>
    </citation>
    <scope>NUCLEOTIDE SEQUENCE [LARGE SCALE GENOMIC DNA]</scope>
</reference>
<accession>A0AAV2DYQ0</accession>
<keyword evidence="1" id="KW-1133">Transmembrane helix</keyword>
<organism evidence="2 3">
    <name type="scientific">Linum trigynum</name>
    <dbReference type="NCBI Taxonomy" id="586398"/>
    <lineage>
        <taxon>Eukaryota</taxon>
        <taxon>Viridiplantae</taxon>
        <taxon>Streptophyta</taxon>
        <taxon>Embryophyta</taxon>
        <taxon>Tracheophyta</taxon>
        <taxon>Spermatophyta</taxon>
        <taxon>Magnoliopsida</taxon>
        <taxon>eudicotyledons</taxon>
        <taxon>Gunneridae</taxon>
        <taxon>Pentapetalae</taxon>
        <taxon>rosids</taxon>
        <taxon>fabids</taxon>
        <taxon>Malpighiales</taxon>
        <taxon>Linaceae</taxon>
        <taxon>Linum</taxon>
    </lineage>
</organism>
<dbReference type="AlphaFoldDB" id="A0AAV2DYQ0"/>
<feature type="transmembrane region" description="Helical" evidence="1">
    <location>
        <begin position="64"/>
        <end position="82"/>
    </location>
</feature>
<evidence type="ECO:0000313" key="3">
    <source>
        <dbReference type="Proteomes" id="UP001497516"/>
    </source>
</evidence>
<dbReference type="Proteomes" id="UP001497516">
    <property type="component" value="Chromosome 3"/>
</dbReference>
<name>A0AAV2DYQ0_9ROSI</name>
<protein>
    <submittedName>
        <fullName evidence="2">Uncharacterized protein</fullName>
    </submittedName>
</protein>